<evidence type="ECO:0000313" key="1">
    <source>
        <dbReference type="EMBL" id="AWB25344.1"/>
    </source>
</evidence>
<dbReference type="Proteomes" id="UP000244755">
    <property type="component" value="Chromosome 2"/>
</dbReference>
<sequence>MPTFWPARVPNQVLTREDYDIVRDERRPLAERTAAFARRADWDAPLDLAASYTSQINTMIAHCDKMGVVESRPGPADGAFPTVMEVQDLTVPAKPGIQLLKRNAAPDSKVTDLSDIDTVRRLPPHRHR</sequence>
<proteinExistence type="predicted"/>
<organism evidence="1 2">
    <name type="scientific">Methylobacterium currus</name>
    <dbReference type="NCBI Taxonomy" id="2051553"/>
    <lineage>
        <taxon>Bacteria</taxon>
        <taxon>Pseudomonadati</taxon>
        <taxon>Pseudomonadota</taxon>
        <taxon>Alphaproteobacteria</taxon>
        <taxon>Hyphomicrobiales</taxon>
        <taxon>Methylobacteriaceae</taxon>
        <taxon>Methylobacterium</taxon>
    </lineage>
</organism>
<keyword evidence="2" id="KW-1185">Reference proteome</keyword>
<accession>A0A2R4WUZ2</accession>
<evidence type="ECO:0000313" key="2">
    <source>
        <dbReference type="Proteomes" id="UP000244755"/>
    </source>
</evidence>
<dbReference type="RefSeq" id="WP_099957012.1">
    <property type="nucleotide sequence ID" value="NZ_CP028844.1"/>
</dbReference>
<dbReference type="OrthoDB" id="336698at2"/>
<gene>
    <name evidence="1" type="ORF">DA075_31050</name>
</gene>
<reference evidence="1 2" key="1">
    <citation type="submission" date="2018-04" db="EMBL/GenBank/DDBJ databases">
        <title>Methylobacterium sp. PR1016A genome.</title>
        <authorList>
            <person name="Park W."/>
        </authorList>
    </citation>
    <scope>NUCLEOTIDE SEQUENCE [LARGE SCALE GENOMIC DNA]</scope>
    <source>
        <strain evidence="1 2">PR1016A</strain>
    </source>
</reference>
<dbReference type="AlphaFoldDB" id="A0A2R4WUZ2"/>
<protein>
    <submittedName>
        <fullName evidence="1">Uncharacterized protein</fullName>
    </submittedName>
</protein>
<dbReference type="EMBL" id="CP028844">
    <property type="protein sequence ID" value="AWB25344.1"/>
    <property type="molecule type" value="Genomic_DNA"/>
</dbReference>
<name>A0A2R4WUZ2_9HYPH</name>
<dbReference type="KEGG" id="mee:DA075_31050"/>